<proteinExistence type="predicted"/>
<protein>
    <submittedName>
        <fullName evidence="1">Uncharacterized protein</fullName>
    </submittedName>
</protein>
<dbReference type="EMBL" id="KF900311">
    <property type="protein sequence ID" value="AIE90509.1"/>
    <property type="molecule type" value="Genomic_DNA"/>
</dbReference>
<organism evidence="1">
    <name type="scientific">uncultured marine thaumarchaeote AD1000_04_C02</name>
    <dbReference type="NCBI Taxonomy" id="1455881"/>
    <lineage>
        <taxon>Archaea</taxon>
        <taxon>Nitrososphaerota</taxon>
        <taxon>environmental samples</taxon>
    </lineage>
</organism>
<sequence length="129" mass="14972">MKEAILFCIAMSDPDKSNFNTIIREIIKKSLFTERQIEIILKQKKMLDVEFGVSKGAYYRQLGQARSKIESLYYTILLLQAYDVILPESDVMFRLAEQLNVMKDSDFTPENESQIIDVIQKAVKQLVNM</sequence>
<dbReference type="AlphaFoldDB" id="A0A075FGY0"/>
<accession>A0A075FGY0</accession>
<name>A0A075FGY0_9ARCH</name>
<evidence type="ECO:0000313" key="1">
    <source>
        <dbReference type="EMBL" id="AIE90509.1"/>
    </source>
</evidence>
<reference evidence="1" key="1">
    <citation type="journal article" date="2014" name="Genome Biol. Evol.">
        <title>Pangenome evidence for extensive interdomain horizontal transfer affecting lineage core and shell genes in uncultured planktonic thaumarchaeota and euryarchaeota.</title>
        <authorList>
            <person name="Deschamps P."/>
            <person name="Zivanovic Y."/>
            <person name="Moreira D."/>
            <person name="Rodriguez-Valera F."/>
            <person name="Lopez-Garcia P."/>
        </authorList>
    </citation>
    <scope>NUCLEOTIDE SEQUENCE</scope>
</reference>